<dbReference type="Proteomes" id="UP000031623">
    <property type="component" value="Chromosome"/>
</dbReference>
<dbReference type="HOGENOM" id="CLU_000445_11_28_6"/>
<evidence type="ECO:0000259" key="2">
    <source>
        <dbReference type="PROSITE" id="PS50110"/>
    </source>
</evidence>
<organism evidence="6 7">
    <name type="scientific">Thioploca ingrica</name>
    <dbReference type="NCBI Taxonomy" id="40754"/>
    <lineage>
        <taxon>Bacteria</taxon>
        <taxon>Pseudomonadati</taxon>
        <taxon>Pseudomonadota</taxon>
        <taxon>Gammaproteobacteria</taxon>
        <taxon>Thiotrichales</taxon>
        <taxon>Thiotrichaceae</taxon>
        <taxon>Thioploca</taxon>
    </lineage>
</organism>
<dbReference type="Pfam" id="PF00072">
    <property type="entry name" value="Response_reg"/>
    <property type="match status" value="1"/>
</dbReference>
<evidence type="ECO:0000259" key="5">
    <source>
        <dbReference type="PROSITE" id="PS50887"/>
    </source>
</evidence>
<feature type="domain" description="PAC" evidence="4">
    <location>
        <begin position="334"/>
        <end position="386"/>
    </location>
</feature>
<dbReference type="Gene3D" id="3.30.450.20">
    <property type="entry name" value="PAS domain"/>
    <property type="match status" value="2"/>
</dbReference>
<evidence type="ECO:0000259" key="3">
    <source>
        <dbReference type="PROSITE" id="PS50112"/>
    </source>
</evidence>
<dbReference type="GO" id="GO:0000160">
    <property type="term" value="P:phosphorelay signal transduction system"/>
    <property type="evidence" value="ECO:0007669"/>
    <property type="project" value="InterPro"/>
</dbReference>
<proteinExistence type="predicted"/>
<dbReference type="SUPFAM" id="SSF55785">
    <property type="entry name" value="PYP-like sensor domain (PAS domain)"/>
    <property type="match status" value="2"/>
</dbReference>
<dbReference type="Gene3D" id="3.30.70.270">
    <property type="match status" value="1"/>
</dbReference>
<dbReference type="SMART" id="SM00091">
    <property type="entry name" value="PAS"/>
    <property type="match status" value="2"/>
</dbReference>
<keyword evidence="7" id="KW-1185">Reference proteome</keyword>
<evidence type="ECO:0000259" key="4">
    <source>
        <dbReference type="PROSITE" id="PS50113"/>
    </source>
</evidence>
<feature type="modified residue" description="4-aspartylphosphate" evidence="1">
    <location>
        <position position="59"/>
    </location>
</feature>
<dbReference type="CDD" id="cd17574">
    <property type="entry name" value="REC_OmpR"/>
    <property type="match status" value="1"/>
</dbReference>
<feature type="domain" description="Response regulatory" evidence="2">
    <location>
        <begin position="10"/>
        <end position="126"/>
    </location>
</feature>
<dbReference type="OrthoDB" id="9812260at2"/>
<dbReference type="InterPro" id="IPR000700">
    <property type="entry name" value="PAS-assoc_C"/>
</dbReference>
<reference evidence="6 7" key="1">
    <citation type="journal article" date="2014" name="ISME J.">
        <title>Ecophysiology of Thioploca ingrica as revealed by the complete genome sequence supplemented with proteomic evidence.</title>
        <authorList>
            <person name="Kojima H."/>
            <person name="Ogura Y."/>
            <person name="Yamamoto N."/>
            <person name="Togashi T."/>
            <person name="Mori H."/>
            <person name="Watanabe T."/>
            <person name="Nemoto F."/>
            <person name="Kurokawa K."/>
            <person name="Hayashi T."/>
            <person name="Fukui M."/>
        </authorList>
    </citation>
    <scope>NUCLEOTIDE SEQUENCE [LARGE SCALE GENOMIC DNA]</scope>
</reference>
<dbReference type="PROSITE" id="PS50887">
    <property type="entry name" value="GGDEF"/>
    <property type="match status" value="1"/>
</dbReference>
<dbReference type="SUPFAM" id="SSF55073">
    <property type="entry name" value="Nucleotide cyclase"/>
    <property type="match status" value="1"/>
</dbReference>
<name>A0A090ACA0_9GAMM</name>
<dbReference type="SMART" id="SM00267">
    <property type="entry name" value="GGDEF"/>
    <property type="match status" value="1"/>
</dbReference>
<dbReference type="PANTHER" id="PTHR46663">
    <property type="entry name" value="DIGUANYLATE CYCLASE DGCT-RELATED"/>
    <property type="match status" value="1"/>
</dbReference>
<dbReference type="InterPro" id="IPR052163">
    <property type="entry name" value="DGC-Regulatory_Protein"/>
</dbReference>
<dbReference type="PROSITE" id="PS50112">
    <property type="entry name" value="PAS"/>
    <property type="match status" value="2"/>
</dbReference>
<dbReference type="SMART" id="SM00086">
    <property type="entry name" value="PAC"/>
    <property type="match status" value="2"/>
</dbReference>
<dbReference type="InterPro" id="IPR000160">
    <property type="entry name" value="GGDEF_dom"/>
</dbReference>
<dbReference type="SUPFAM" id="SSF52172">
    <property type="entry name" value="CheY-like"/>
    <property type="match status" value="1"/>
</dbReference>
<dbReference type="InterPro" id="IPR013656">
    <property type="entry name" value="PAS_4"/>
</dbReference>
<dbReference type="InterPro" id="IPR001789">
    <property type="entry name" value="Sig_transdc_resp-reg_receiver"/>
</dbReference>
<dbReference type="KEGG" id="tig:THII_1021"/>
<evidence type="ECO:0000256" key="1">
    <source>
        <dbReference type="PROSITE-ProRule" id="PRU00169"/>
    </source>
</evidence>
<evidence type="ECO:0000313" key="6">
    <source>
        <dbReference type="EMBL" id="BAP55318.1"/>
    </source>
</evidence>
<dbReference type="CDD" id="cd00130">
    <property type="entry name" value="PAS"/>
    <property type="match status" value="2"/>
</dbReference>
<protein>
    <submittedName>
        <fullName evidence="6">PAS domain S-box/diguanylate cyclase (GGDEF) domain-containing protein</fullName>
    </submittedName>
</protein>
<dbReference type="Pfam" id="PF13426">
    <property type="entry name" value="PAS_9"/>
    <property type="match status" value="1"/>
</dbReference>
<dbReference type="Pfam" id="PF00990">
    <property type="entry name" value="GGDEF"/>
    <property type="match status" value="1"/>
</dbReference>
<dbReference type="PROSITE" id="PS50110">
    <property type="entry name" value="RESPONSE_REGULATORY"/>
    <property type="match status" value="1"/>
</dbReference>
<dbReference type="NCBIfam" id="TIGR00254">
    <property type="entry name" value="GGDEF"/>
    <property type="match status" value="1"/>
</dbReference>
<dbReference type="Pfam" id="PF08448">
    <property type="entry name" value="PAS_4"/>
    <property type="match status" value="1"/>
</dbReference>
<feature type="domain" description="PAS" evidence="3">
    <location>
        <begin position="261"/>
        <end position="307"/>
    </location>
</feature>
<evidence type="ECO:0000313" key="7">
    <source>
        <dbReference type="Proteomes" id="UP000031623"/>
    </source>
</evidence>
<feature type="domain" description="PAS" evidence="3">
    <location>
        <begin position="138"/>
        <end position="208"/>
    </location>
</feature>
<accession>A0A090ACA0</accession>
<gene>
    <name evidence="6" type="ORF">THII_1021</name>
</gene>
<sequence length="559" mass="64067">MLSENQQSPLVLVVDDDVFMRGMLQNLLEEQGYRVTEAQNGVNALEEFQHCSPDLVLMDAAMPVMDGFMACAQLKKLETGADIPVIMITALDDEQSVNRAFEAGATEYITKPVHWSVLRHRVEIILHARQAAAALEASEARFRGIFEQAAMGIALVTMTGQLIQSNPAAKKMLGIEAVDLRGKLFNKFFYPYDTAVEKEFYQQLLAGERDYYQMEKYFFRKNTPILWARLTTSLVREADNTPQFIIQMIEDITERKRAQAKQRLAAKVFETTSDGIMITNAESHIIDVNQAFLALTGYSYEEVLDKNPRILQSGHHDRVFYEEMWAATRETGRWRGEIWNQRKNGEIYSSWMSMSAVRGEHNEVTHYVAVYSDLSALKQDDQRLRLLTHYDSLTELPNRLLFYEYLTRACRQEERLALLYLDLDDFKQINEDFGFDVGDDFIKLIAHRLQQCVREGDTISRLEGDEFGIILSPIHQDYDVRIIVEKIIASISEPALINGQLPQIDCNVGISFYPDDQMASQHESVEILIQHADMAMYLAKEAGINTYHIYSESIEEEEG</sequence>
<feature type="domain" description="PAC" evidence="4">
    <location>
        <begin position="212"/>
        <end position="264"/>
    </location>
</feature>
<dbReference type="SMART" id="SM00448">
    <property type="entry name" value="REC"/>
    <property type="match status" value="1"/>
</dbReference>
<dbReference type="CDD" id="cd01949">
    <property type="entry name" value="GGDEF"/>
    <property type="match status" value="1"/>
</dbReference>
<dbReference type="NCBIfam" id="TIGR00229">
    <property type="entry name" value="sensory_box"/>
    <property type="match status" value="2"/>
</dbReference>
<dbReference type="InterPro" id="IPR043128">
    <property type="entry name" value="Rev_trsase/Diguanyl_cyclase"/>
</dbReference>
<dbReference type="PROSITE" id="PS50113">
    <property type="entry name" value="PAC"/>
    <property type="match status" value="2"/>
</dbReference>
<dbReference type="EMBL" id="AP014633">
    <property type="protein sequence ID" value="BAP55318.1"/>
    <property type="molecule type" value="Genomic_DNA"/>
</dbReference>
<dbReference type="Gene3D" id="3.40.50.2300">
    <property type="match status" value="1"/>
</dbReference>
<dbReference type="InterPro" id="IPR029787">
    <property type="entry name" value="Nucleotide_cyclase"/>
</dbReference>
<feature type="domain" description="GGDEF" evidence="5">
    <location>
        <begin position="414"/>
        <end position="552"/>
    </location>
</feature>
<dbReference type="InterPro" id="IPR000014">
    <property type="entry name" value="PAS"/>
</dbReference>
<dbReference type="InterPro" id="IPR035965">
    <property type="entry name" value="PAS-like_dom_sf"/>
</dbReference>
<dbReference type="InterPro" id="IPR001610">
    <property type="entry name" value="PAC"/>
</dbReference>
<dbReference type="PANTHER" id="PTHR46663:SF3">
    <property type="entry name" value="SLL0267 PROTEIN"/>
    <property type="match status" value="1"/>
</dbReference>
<dbReference type="STRING" id="40754.THII_1021"/>
<dbReference type="InterPro" id="IPR011006">
    <property type="entry name" value="CheY-like_superfamily"/>
</dbReference>
<keyword evidence="1" id="KW-0597">Phosphoprotein</keyword>
<dbReference type="AlphaFoldDB" id="A0A090ACA0"/>